<comment type="caution">
    <text evidence="1">The sequence shown here is derived from an EMBL/GenBank/DDBJ whole genome shotgun (WGS) entry which is preliminary data.</text>
</comment>
<evidence type="ECO:0000313" key="1">
    <source>
        <dbReference type="EMBL" id="KAF2464551.1"/>
    </source>
</evidence>
<proteinExistence type="predicted"/>
<evidence type="ECO:0000313" key="2">
    <source>
        <dbReference type="Proteomes" id="UP000799755"/>
    </source>
</evidence>
<dbReference type="EMBL" id="MU003535">
    <property type="protein sequence ID" value="KAF2464551.1"/>
    <property type="molecule type" value="Genomic_DNA"/>
</dbReference>
<gene>
    <name evidence="1" type="ORF">BDR25DRAFT_361395</name>
</gene>
<organism evidence="1 2">
    <name type="scientific">Lindgomyces ingoldianus</name>
    <dbReference type="NCBI Taxonomy" id="673940"/>
    <lineage>
        <taxon>Eukaryota</taxon>
        <taxon>Fungi</taxon>
        <taxon>Dikarya</taxon>
        <taxon>Ascomycota</taxon>
        <taxon>Pezizomycotina</taxon>
        <taxon>Dothideomycetes</taxon>
        <taxon>Pleosporomycetidae</taxon>
        <taxon>Pleosporales</taxon>
        <taxon>Lindgomycetaceae</taxon>
        <taxon>Lindgomyces</taxon>
    </lineage>
</organism>
<name>A0ACB6QCB2_9PLEO</name>
<protein>
    <submittedName>
        <fullName evidence="1">Uncharacterized protein</fullName>
    </submittedName>
</protein>
<accession>A0ACB6QCB2</accession>
<sequence>MIKEEQASSQAQTKGKERPNTSRSSLYITAQISKSPGPLSRRKISLVASPSPQIHSLLSTWSSEYDHGSLAMSLGIDTRTCLRQQPWLSLQQDEFNIFHDSSLLSLYIPSTVREVDGAAWIHSGSDMHTSRSEIQQKSHLSFSYKKNDALRDGIDVKLSKIFEFYLPPPRDSATLFLVDVQLRHIDSYNRRKDHGCYASNLSISFQYRHGSLILTGYEPGGFTSQFCSLKLANLVISYQFSFRLDCRYYDLSIAIKTPIGPYFGVLKQTSTWLIFRGARRIESLEVEELINYGRKLTLFTKPACSDERRETAISFGVCSAASMRNLAANSKLLDGLTSDNRKYHEVLWKWRIMWKRKALRNDAHKRAKEEIKEAPVDSLFYSHEHLLPF</sequence>
<dbReference type="Proteomes" id="UP000799755">
    <property type="component" value="Unassembled WGS sequence"/>
</dbReference>
<keyword evidence="2" id="KW-1185">Reference proteome</keyword>
<reference evidence="1" key="1">
    <citation type="journal article" date="2020" name="Stud. Mycol.">
        <title>101 Dothideomycetes genomes: a test case for predicting lifestyles and emergence of pathogens.</title>
        <authorList>
            <person name="Haridas S."/>
            <person name="Albert R."/>
            <person name="Binder M."/>
            <person name="Bloem J."/>
            <person name="Labutti K."/>
            <person name="Salamov A."/>
            <person name="Andreopoulos B."/>
            <person name="Baker S."/>
            <person name="Barry K."/>
            <person name="Bills G."/>
            <person name="Bluhm B."/>
            <person name="Cannon C."/>
            <person name="Castanera R."/>
            <person name="Culley D."/>
            <person name="Daum C."/>
            <person name="Ezra D."/>
            <person name="Gonzalez J."/>
            <person name="Henrissat B."/>
            <person name="Kuo A."/>
            <person name="Liang C."/>
            <person name="Lipzen A."/>
            <person name="Lutzoni F."/>
            <person name="Magnuson J."/>
            <person name="Mondo S."/>
            <person name="Nolan M."/>
            <person name="Ohm R."/>
            <person name="Pangilinan J."/>
            <person name="Park H.-J."/>
            <person name="Ramirez L."/>
            <person name="Alfaro M."/>
            <person name="Sun H."/>
            <person name="Tritt A."/>
            <person name="Yoshinaga Y."/>
            <person name="Zwiers L.-H."/>
            <person name="Turgeon B."/>
            <person name="Goodwin S."/>
            <person name="Spatafora J."/>
            <person name="Crous P."/>
            <person name="Grigoriev I."/>
        </authorList>
    </citation>
    <scope>NUCLEOTIDE SEQUENCE</scope>
    <source>
        <strain evidence="1">ATCC 200398</strain>
    </source>
</reference>